<protein>
    <recommendedName>
        <fullName evidence="4">Phytanoyl-CoA dioxygenase family protein</fullName>
    </recommendedName>
</protein>
<dbReference type="InterPro" id="IPR008775">
    <property type="entry name" value="Phytyl_CoA_dOase-like"/>
</dbReference>
<comment type="caution">
    <text evidence="2">The sequence shown here is derived from an EMBL/GenBank/DDBJ whole genome shotgun (WGS) entry which is preliminary data.</text>
</comment>
<evidence type="ECO:0000256" key="1">
    <source>
        <dbReference type="ARBA" id="ARBA00001962"/>
    </source>
</evidence>
<evidence type="ECO:0000313" key="3">
    <source>
        <dbReference type="Proteomes" id="UP000683360"/>
    </source>
</evidence>
<dbReference type="AlphaFoldDB" id="A0A8S3TV97"/>
<dbReference type="Pfam" id="PF05721">
    <property type="entry name" value="PhyH"/>
    <property type="match status" value="1"/>
</dbReference>
<evidence type="ECO:0008006" key="4">
    <source>
        <dbReference type="Google" id="ProtNLM"/>
    </source>
</evidence>
<name>A0A8S3TV97_MYTED</name>
<sequence length="267" mass="31015">MVQDFKDYGYILVRNLYDKEEVEMLIKAVSETDAFLKNSYQVEKGAKKAPRIIWSHPGTDVTGMAARCEKVVNTCEKLLGGEVYHYHSKYMLKDPNMAAPHYWHQDYGYWYKCGNLFPDMMTVWVALDKAVKQNGCMEILSGSHKCGRIEHHPFDGQYVGLKSRVDLIRERCPHHYMEMNPGDALFFHCNTIHHSSANKSDLRRWAYIMTYNRASNNPTMVHHHPQYTPLEKVANSAIKECTNYTDLSGKDFIHPLKNTTLTELYQR</sequence>
<accession>A0A8S3TV97</accession>
<dbReference type="Gene3D" id="2.60.120.620">
    <property type="entry name" value="q2cbj1_9rhob like domain"/>
    <property type="match status" value="1"/>
</dbReference>
<dbReference type="PANTHER" id="PTHR20883">
    <property type="entry name" value="PHYTANOYL-COA DIOXYGENASE DOMAIN CONTAINING 1"/>
    <property type="match status" value="1"/>
</dbReference>
<dbReference type="Proteomes" id="UP000683360">
    <property type="component" value="Unassembled WGS sequence"/>
</dbReference>
<reference evidence="2" key="1">
    <citation type="submission" date="2021-03" db="EMBL/GenBank/DDBJ databases">
        <authorList>
            <person name="Bekaert M."/>
        </authorList>
    </citation>
    <scope>NUCLEOTIDE SEQUENCE</scope>
</reference>
<gene>
    <name evidence="2" type="ORF">MEDL_49928</name>
</gene>
<dbReference type="OrthoDB" id="445007at2759"/>
<keyword evidence="3" id="KW-1185">Reference proteome</keyword>
<organism evidence="2 3">
    <name type="scientific">Mytilus edulis</name>
    <name type="common">Blue mussel</name>
    <dbReference type="NCBI Taxonomy" id="6550"/>
    <lineage>
        <taxon>Eukaryota</taxon>
        <taxon>Metazoa</taxon>
        <taxon>Spiralia</taxon>
        <taxon>Lophotrochozoa</taxon>
        <taxon>Mollusca</taxon>
        <taxon>Bivalvia</taxon>
        <taxon>Autobranchia</taxon>
        <taxon>Pteriomorphia</taxon>
        <taxon>Mytilida</taxon>
        <taxon>Mytiloidea</taxon>
        <taxon>Mytilidae</taxon>
        <taxon>Mytilinae</taxon>
        <taxon>Mytilus</taxon>
    </lineage>
</organism>
<dbReference type="PANTHER" id="PTHR20883:SF51">
    <property type="entry name" value="PHYTANOYL-COA HYDROXYLASE"/>
    <property type="match status" value="1"/>
</dbReference>
<comment type="cofactor">
    <cofactor evidence="1">
        <name>Fe cation</name>
        <dbReference type="ChEBI" id="CHEBI:24875"/>
    </cofactor>
</comment>
<evidence type="ECO:0000313" key="2">
    <source>
        <dbReference type="EMBL" id="CAG2237526.1"/>
    </source>
</evidence>
<dbReference type="EMBL" id="CAJPWZ010002390">
    <property type="protein sequence ID" value="CAG2237526.1"/>
    <property type="molecule type" value="Genomic_DNA"/>
</dbReference>
<proteinExistence type="predicted"/>
<dbReference type="SUPFAM" id="SSF51197">
    <property type="entry name" value="Clavaminate synthase-like"/>
    <property type="match status" value="1"/>
</dbReference>